<dbReference type="PIRSF" id="PIRSF032025">
    <property type="entry name" value="UCP032025"/>
    <property type="match status" value="1"/>
</dbReference>
<reference evidence="2" key="1">
    <citation type="submission" date="2015-07" db="EMBL/GenBank/DDBJ databases">
        <title>Whole genome sequence of an Ensifer adhaerens strain isolated from a cave pool in the Wind Cave National Park.</title>
        <authorList>
            <person name="Eng W.W.H."/>
            <person name="Gan H.M."/>
            <person name="Barton H.A."/>
            <person name="Savka M.A."/>
        </authorList>
    </citation>
    <scope>NUCLEOTIDE SEQUENCE [LARGE SCALE GENOMIC DNA]</scope>
    <source>
        <strain evidence="2">SD006</strain>
    </source>
</reference>
<evidence type="ECO:0008006" key="3">
    <source>
        <dbReference type="Google" id="ProtNLM"/>
    </source>
</evidence>
<dbReference type="Pfam" id="PF07370">
    <property type="entry name" value="DUF1489"/>
    <property type="match status" value="1"/>
</dbReference>
<dbReference type="Proteomes" id="UP000037425">
    <property type="component" value="Unassembled WGS sequence"/>
</dbReference>
<dbReference type="InterPro" id="IPR008320">
    <property type="entry name" value="UCP032025"/>
</dbReference>
<gene>
    <name evidence="1" type="ORF">AC244_02360</name>
</gene>
<dbReference type="OrthoDB" id="9798292at2"/>
<dbReference type="AlphaFoldDB" id="A0A0L8C672"/>
<dbReference type="RefSeq" id="WP_053247199.1">
    <property type="nucleotide sequence ID" value="NZ_LGAP01000001.1"/>
</dbReference>
<dbReference type="EMBL" id="LGAP01000001">
    <property type="protein sequence ID" value="KOF22396.1"/>
    <property type="molecule type" value="Genomic_DNA"/>
</dbReference>
<name>A0A0L8C672_ENSAD</name>
<protein>
    <recommendedName>
        <fullName evidence="3">Lysophospholipase</fullName>
    </recommendedName>
</protein>
<evidence type="ECO:0000313" key="2">
    <source>
        <dbReference type="Proteomes" id="UP000037425"/>
    </source>
</evidence>
<accession>A0A0L8C672</accession>
<dbReference type="PATRIC" id="fig|106592.7.peg.506"/>
<evidence type="ECO:0000313" key="1">
    <source>
        <dbReference type="EMBL" id="KOF22396.1"/>
    </source>
</evidence>
<proteinExistence type="predicted"/>
<sequence>MSLHLIKLCVGAESIEDLRDWVSRKALTAIAAGLEPHSFHTTRMVPKRMDELLDGGSLYWVIKGQVQARQPLISIETFTDGEGIGRCNLILGPEVVETELQPRRAFQGWRYLKANEAPRDLASLSGGGADMPLELRRELAELGLL</sequence>
<comment type="caution">
    <text evidence="1">The sequence shown here is derived from an EMBL/GenBank/DDBJ whole genome shotgun (WGS) entry which is preliminary data.</text>
</comment>
<organism evidence="1 2">
    <name type="scientific">Ensifer adhaerens</name>
    <name type="common">Sinorhizobium morelense</name>
    <dbReference type="NCBI Taxonomy" id="106592"/>
    <lineage>
        <taxon>Bacteria</taxon>
        <taxon>Pseudomonadati</taxon>
        <taxon>Pseudomonadota</taxon>
        <taxon>Alphaproteobacteria</taxon>
        <taxon>Hyphomicrobiales</taxon>
        <taxon>Rhizobiaceae</taxon>
        <taxon>Sinorhizobium/Ensifer group</taxon>
        <taxon>Ensifer</taxon>
    </lineage>
</organism>